<sequence>MFVGDESVHDVNVPFSSLFDVSYGVGADNGMNSLPYDLCTGMQFEFNSKGLDLPPM</sequence>
<dbReference type="Proteomes" id="UP000034954">
    <property type="component" value="Unassembled WGS sequence"/>
</dbReference>
<comment type="caution">
    <text evidence="1">The sequence shown here is derived from an EMBL/GenBank/DDBJ whole genome shotgun (WGS) entry which is preliminary data.</text>
</comment>
<organism evidence="1 2">
    <name type="scientific">Candidatus Brocadia fulgida</name>
    <dbReference type="NCBI Taxonomy" id="380242"/>
    <lineage>
        <taxon>Bacteria</taxon>
        <taxon>Pseudomonadati</taxon>
        <taxon>Planctomycetota</taxon>
        <taxon>Candidatus Brocadiia</taxon>
        <taxon>Candidatus Brocadiales</taxon>
        <taxon>Candidatus Brocadiaceae</taxon>
        <taxon>Candidatus Brocadia</taxon>
    </lineage>
</organism>
<evidence type="ECO:0000313" key="2">
    <source>
        <dbReference type="Proteomes" id="UP000034954"/>
    </source>
</evidence>
<dbReference type="AlphaFoldDB" id="A0A0M2UX84"/>
<gene>
    <name evidence="1" type="ORF">BROFUL_02190</name>
</gene>
<reference evidence="1 2" key="1">
    <citation type="journal article" date="2013" name="BMC Microbiol.">
        <title>Identification of the type II cytochrome c maturation pathway in anammox bacteria by comparative genomics.</title>
        <authorList>
            <person name="Ferousi C."/>
            <person name="Speth D.R."/>
            <person name="Reimann J."/>
            <person name="Op den Camp H.J."/>
            <person name="Allen J.W."/>
            <person name="Keltjens J.T."/>
            <person name="Jetten M.S."/>
        </authorList>
    </citation>
    <scope>NUCLEOTIDE SEQUENCE [LARGE SCALE GENOMIC DNA]</scope>
    <source>
        <strain evidence="1">RU1</strain>
    </source>
</reference>
<dbReference type="EMBL" id="LAQJ01000218">
    <property type="protein sequence ID" value="KKO19094.1"/>
    <property type="molecule type" value="Genomic_DNA"/>
</dbReference>
<name>A0A0M2UX84_9BACT</name>
<evidence type="ECO:0000313" key="1">
    <source>
        <dbReference type="EMBL" id="KKO19094.1"/>
    </source>
</evidence>
<accession>A0A0M2UX84</accession>
<protein>
    <submittedName>
        <fullName evidence="1">Uncharacterized protein</fullName>
    </submittedName>
</protein>
<proteinExistence type="predicted"/>
<keyword evidence="2" id="KW-1185">Reference proteome</keyword>